<dbReference type="InterPro" id="IPR021748">
    <property type="entry name" value="DUF3314"/>
</dbReference>
<feature type="compositionally biased region" description="Polar residues" evidence="1">
    <location>
        <begin position="14"/>
        <end position="29"/>
    </location>
</feature>
<dbReference type="Proteomes" id="UP001230051">
    <property type="component" value="Unassembled WGS sequence"/>
</dbReference>
<gene>
    <name evidence="2" type="ORF">AOXY_G29215</name>
</gene>
<dbReference type="AlphaFoldDB" id="A0AAD8CLX6"/>
<keyword evidence="3" id="KW-1185">Reference proteome</keyword>
<reference evidence="2" key="1">
    <citation type="submission" date="2022-02" db="EMBL/GenBank/DDBJ databases">
        <title>Atlantic sturgeon de novo genome assembly.</title>
        <authorList>
            <person name="Stock M."/>
            <person name="Klopp C."/>
            <person name="Guiguen Y."/>
            <person name="Cabau C."/>
            <person name="Parinello H."/>
            <person name="Santidrian Yebra-Pimentel E."/>
            <person name="Kuhl H."/>
            <person name="Dirks R.P."/>
            <person name="Guessner J."/>
            <person name="Wuertz S."/>
            <person name="Du K."/>
            <person name="Schartl M."/>
        </authorList>
    </citation>
    <scope>NUCLEOTIDE SEQUENCE</scope>
    <source>
        <strain evidence="2">STURGEONOMICS-FGT-2020</strain>
        <tissue evidence="2">Whole blood</tissue>
    </source>
</reference>
<evidence type="ECO:0000256" key="1">
    <source>
        <dbReference type="SAM" id="MobiDB-lite"/>
    </source>
</evidence>
<evidence type="ECO:0000313" key="2">
    <source>
        <dbReference type="EMBL" id="KAK1153968.1"/>
    </source>
</evidence>
<dbReference type="PANTHER" id="PTHR36292">
    <property type="entry name" value="UPF0575 PROTEIN C19ORF67"/>
    <property type="match status" value="1"/>
</dbReference>
<name>A0AAD8CLX6_ACIOX</name>
<proteinExistence type="predicted"/>
<dbReference type="PANTHER" id="PTHR36292:SF1">
    <property type="entry name" value="UPF0575 PROTEIN C19ORF67"/>
    <property type="match status" value="1"/>
</dbReference>
<organism evidence="2 3">
    <name type="scientific">Acipenser oxyrinchus oxyrinchus</name>
    <dbReference type="NCBI Taxonomy" id="40147"/>
    <lineage>
        <taxon>Eukaryota</taxon>
        <taxon>Metazoa</taxon>
        <taxon>Chordata</taxon>
        <taxon>Craniata</taxon>
        <taxon>Vertebrata</taxon>
        <taxon>Euteleostomi</taxon>
        <taxon>Actinopterygii</taxon>
        <taxon>Chondrostei</taxon>
        <taxon>Acipenseriformes</taxon>
        <taxon>Acipenseridae</taxon>
        <taxon>Acipenser</taxon>
    </lineage>
</organism>
<evidence type="ECO:0000313" key="3">
    <source>
        <dbReference type="Proteomes" id="UP001230051"/>
    </source>
</evidence>
<accession>A0AAD8CLX6</accession>
<dbReference type="Pfam" id="PF11771">
    <property type="entry name" value="DUF3314"/>
    <property type="match status" value="2"/>
</dbReference>
<dbReference type="EMBL" id="JAGXEW010000038">
    <property type="protein sequence ID" value="KAK1153968.1"/>
    <property type="molecule type" value="Genomic_DNA"/>
</dbReference>
<comment type="caution">
    <text evidence="2">The sequence shown here is derived from an EMBL/GenBank/DDBJ whole genome shotgun (WGS) entry which is preliminary data.</text>
</comment>
<sequence>MSHSEDSISVILPATTSQELSQHGKTSISETEIATGRYCPDNIHGDNQELAQSGGEKIETTILLHSPGLPSNCQGPYVFQDAQENAGDPRTAPSYYDITLMEEKLQPVEQQLQYLLKKAEEFQTHLVYSRDRMHKEDFARAVPTFLKTCQPYFGYLESTARSLLPECRPLPEYIKKRLLQFSQQLSSSLEHLVLMYASFDFISLEETDPCSVSYFYCGEVQLGLWYHISIFRYCRPVPYSAAGEPPGLYKRMRWNVEVLESANAGDGSPVETEYYFLCCESKALGLWSIGQWIQTDPKPGDDDLLSWITCIQSRGDYKQLLIIGFEEPSQIQATDLFLEVLLNQREQPALSPGDRGGAMH</sequence>
<protein>
    <submittedName>
        <fullName evidence="2">Uncharacterized protein</fullName>
    </submittedName>
</protein>
<feature type="region of interest" description="Disordered" evidence="1">
    <location>
        <begin position="1"/>
        <end position="29"/>
    </location>
</feature>